<dbReference type="EMBL" id="AP012320">
    <property type="protein sequence ID" value="BAL95638.1"/>
    <property type="molecule type" value="Genomic_DNA"/>
</dbReference>
<gene>
    <name evidence="3" type="ordered locus">RGE_22970</name>
</gene>
<accession>I0HRK1</accession>
<dbReference type="HOGENOM" id="CLU_1027938_0_0_4"/>
<dbReference type="InterPro" id="IPR000639">
    <property type="entry name" value="Epox_hydrolase-like"/>
</dbReference>
<dbReference type="GO" id="GO:0016787">
    <property type="term" value="F:hydrolase activity"/>
    <property type="evidence" value="ECO:0007669"/>
    <property type="project" value="UniProtKB-KW"/>
</dbReference>
<evidence type="ECO:0000313" key="3">
    <source>
        <dbReference type="EMBL" id="BAL95638.1"/>
    </source>
</evidence>
<evidence type="ECO:0000259" key="2">
    <source>
        <dbReference type="Pfam" id="PF00561"/>
    </source>
</evidence>
<dbReference type="RefSeq" id="WP_014428500.1">
    <property type="nucleotide sequence ID" value="NC_017075.1"/>
</dbReference>
<evidence type="ECO:0000313" key="4">
    <source>
        <dbReference type="Proteomes" id="UP000007883"/>
    </source>
</evidence>
<dbReference type="InterPro" id="IPR029058">
    <property type="entry name" value="AB_hydrolase_fold"/>
</dbReference>
<dbReference type="eggNOG" id="COG0596">
    <property type="taxonomic scope" value="Bacteria"/>
</dbReference>
<dbReference type="PATRIC" id="fig|983917.3.peg.2227"/>
<evidence type="ECO:0000256" key="1">
    <source>
        <dbReference type="ARBA" id="ARBA00022801"/>
    </source>
</evidence>
<dbReference type="PRINTS" id="PR00412">
    <property type="entry name" value="EPOXHYDRLASE"/>
</dbReference>
<keyword evidence="4" id="KW-1185">Reference proteome</keyword>
<name>I0HRK1_RUBGI</name>
<dbReference type="AlphaFoldDB" id="I0HRK1"/>
<dbReference type="PANTHER" id="PTHR43329">
    <property type="entry name" value="EPOXIDE HYDROLASE"/>
    <property type="match status" value="1"/>
</dbReference>
<dbReference type="SUPFAM" id="SSF53474">
    <property type="entry name" value="alpha/beta-Hydrolases"/>
    <property type="match status" value="1"/>
</dbReference>
<feature type="domain" description="AB hydrolase-1" evidence="2">
    <location>
        <begin position="29"/>
        <end position="133"/>
    </location>
</feature>
<dbReference type="Proteomes" id="UP000007883">
    <property type="component" value="Chromosome"/>
</dbReference>
<dbReference type="Pfam" id="PF00561">
    <property type="entry name" value="Abhydrolase_1"/>
    <property type="match status" value="1"/>
</dbReference>
<dbReference type="KEGG" id="rge:RGE_22970"/>
<reference evidence="3 4" key="1">
    <citation type="journal article" date="2012" name="J. Bacteriol.">
        <title>Complete genome sequence of phototrophic betaproteobacterium Rubrivivax gelatinosus IL144.</title>
        <authorList>
            <person name="Nagashima S."/>
            <person name="Kamimura A."/>
            <person name="Shimizu T."/>
            <person name="Nakamura-isaki S."/>
            <person name="Aono E."/>
            <person name="Sakamoto K."/>
            <person name="Ichikawa N."/>
            <person name="Nakazawa H."/>
            <person name="Sekine M."/>
            <person name="Yamazaki S."/>
            <person name="Fujita N."/>
            <person name="Shimada K."/>
            <person name="Hanada S."/>
            <person name="Nagashima K.V.P."/>
        </authorList>
    </citation>
    <scope>NUCLEOTIDE SEQUENCE [LARGE SCALE GENOMIC DNA]</scope>
    <source>
        <strain evidence="4">NBRC 100245 / IL144</strain>
    </source>
</reference>
<sequence length="280" mass="30636">MTSAPPAVDVSTLQAGGVTVHLEGRGEDTLVFVHGWPDRHSVWDGLVAALAPRRRCARFTLPGFAPGDDPRARSLDEVVATLQAVCDAASPGRPVVLVLHDWGCFFGYRFAERHPDRVRAIVALDIGGDAGSKANRAEMGWRGQLGALAYQLTLATAWRVGGAPGDAVARSAARLFHAPDPEHATAAMGWPYAVQWFGAAGGFGRPRVFVPECPMFYAWGRRKPFAFQSRRWLERIAREPANRVLELDAGHWLMRRHENELGAAIEAWLDTQLTRSPAPC</sequence>
<dbReference type="InterPro" id="IPR000073">
    <property type="entry name" value="AB_hydrolase_1"/>
</dbReference>
<keyword evidence="1 3" id="KW-0378">Hydrolase</keyword>
<organism evidence="3 4">
    <name type="scientific">Rubrivivax gelatinosus (strain NBRC 100245 / IL144)</name>
    <dbReference type="NCBI Taxonomy" id="983917"/>
    <lineage>
        <taxon>Bacteria</taxon>
        <taxon>Pseudomonadati</taxon>
        <taxon>Pseudomonadota</taxon>
        <taxon>Betaproteobacteria</taxon>
        <taxon>Burkholderiales</taxon>
        <taxon>Sphaerotilaceae</taxon>
        <taxon>Rubrivivax</taxon>
    </lineage>
</organism>
<protein>
    <submittedName>
        <fullName evidence="3">Alpha/beta hydrolase fold</fullName>
    </submittedName>
</protein>
<proteinExistence type="predicted"/>
<dbReference type="STRING" id="983917.RGE_22970"/>
<dbReference type="Gene3D" id="3.40.50.1820">
    <property type="entry name" value="alpha/beta hydrolase"/>
    <property type="match status" value="1"/>
</dbReference>